<sequence length="157" mass="17301">MTAIPYVRRARPADLARIGELIAEHAAYEQATPPPEGSLERLGAALFDLPDEPRIRCLVAEGPEGEIVGYATCAPEFSTWQGREYLHMDCLYLCPGQRGLGLGARLMEAVVAEARALGIGEVQWQTPEWNEGAIRFYDRTGARSSRKLRYSVTAPPV</sequence>
<dbReference type="RefSeq" id="WP_206969483.1">
    <property type="nucleotide sequence ID" value="NZ_BAAAJJ010000007.1"/>
</dbReference>
<dbReference type="CDD" id="cd04301">
    <property type="entry name" value="NAT_SF"/>
    <property type="match status" value="1"/>
</dbReference>
<keyword evidence="3" id="KW-0012">Acyltransferase</keyword>
<dbReference type="Pfam" id="PF00583">
    <property type="entry name" value="Acetyltransf_1"/>
    <property type="match status" value="1"/>
</dbReference>
<dbReference type="SUPFAM" id="SSF55729">
    <property type="entry name" value="Acyl-CoA N-acyltransferases (Nat)"/>
    <property type="match status" value="1"/>
</dbReference>
<evidence type="ECO:0000256" key="1">
    <source>
        <dbReference type="ARBA" id="ARBA00008694"/>
    </source>
</evidence>
<dbReference type="FunFam" id="3.40.630.30:FF:000064">
    <property type="entry name" value="GNAT family acetyltransferase"/>
    <property type="match status" value="1"/>
</dbReference>
<dbReference type="GO" id="GO:0008080">
    <property type="term" value="F:N-acetyltransferase activity"/>
    <property type="evidence" value="ECO:0007669"/>
    <property type="project" value="TreeGrafter"/>
</dbReference>
<dbReference type="Proteomes" id="UP000664167">
    <property type="component" value="Unassembled WGS sequence"/>
</dbReference>
<reference evidence="5" key="1">
    <citation type="submission" date="2021-03" db="EMBL/GenBank/DDBJ databases">
        <title>Streptomyces poriferae sp. nov., a novel marine sponge-derived Actinobacteria species with anti-MRSA activity.</title>
        <authorList>
            <person name="Sandoval-Powers M."/>
            <person name="Kralova S."/>
            <person name="Nguyen G.-S."/>
            <person name="Fawwal D."/>
            <person name="Degnes K."/>
            <person name="Klinkenberg G."/>
            <person name="Sletta H."/>
            <person name="Wentzel A."/>
            <person name="Liles M.R."/>
        </authorList>
    </citation>
    <scope>NUCLEOTIDE SEQUENCE</scope>
    <source>
        <strain evidence="5">DSM 41794</strain>
    </source>
</reference>
<keyword evidence="2" id="KW-0808">Transferase</keyword>
<name>A0A939FF79_9ACTN</name>
<evidence type="ECO:0000313" key="6">
    <source>
        <dbReference type="Proteomes" id="UP000664167"/>
    </source>
</evidence>
<dbReference type="AlphaFoldDB" id="A0A939FF79"/>
<evidence type="ECO:0000256" key="3">
    <source>
        <dbReference type="ARBA" id="ARBA00023315"/>
    </source>
</evidence>
<evidence type="ECO:0000259" key="4">
    <source>
        <dbReference type="PROSITE" id="PS51186"/>
    </source>
</evidence>
<feature type="domain" description="N-acetyltransferase" evidence="4">
    <location>
        <begin position="5"/>
        <end position="157"/>
    </location>
</feature>
<dbReference type="PROSITE" id="PS51186">
    <property type="entry name" value="GNAT"/>
    <property type="match status" value="1"/>
</dbReference>
<dbReference type="InterPro" id="IPR051016">
    <property type="entry name" value="Diverse_Substrate_AcTransf"/>
</dbReference>
<dbReference type="InterPro" id="IPR000182">
    <property type="entry name" value="GNAT_dom"/>
</dbReference>
<dbReference type="PANTHER" id="PTHR10545:SF29">
    <property type="entry name" value="GH14572P-RELATED"/>
    <property type="match status" value="1"/>
</dbReference>
<protein>
    <submittedName>
        <fullName evidence="5">GNAT family N-acetyltransferase</fullName>
    </submittedName>
</protein>
<evidence type="ECO:0000256" key="2">
    <source>
        <dbReference type="ARBA" id="ARBA00022679"/>
    </source>
</evidence>
<dbReference type="InterPro" id="IPR016181">
    <property type="entry name" value="Acyl_CoA_acyltransferase"/>
</dbReference>
<organism evidence="5 6">
    <name type="scientific">Streptomyces beijiangensis</name>
    <dbReference type="NCBI Taxonomy" id="163361"/>
    <lineage>
        <taxon>Bacteria</taxon>
        <taxon>Bacillati</taxon>
        <taxon>Actinomycetota</taxon>
        <taxon>Actinomycetes</taxon>
        <taxon>Kitasatosporales</taxon>
        <taxon>Streptomycetaceae</taxon>
        <taxon>Streptomyces</taxon>
    </lineage>
</organism>
<dbReference type="PANTHER" id="PTHR10545">
    <property type="entry name" value="DIAMINE N-ACETYLTRANSFERASE"/>
    <property type="match status" value="1"/>
</dbReference>
<dbReference type="Gene3D" id="3.40.630.30">
    <property type="match status" value="1"/>
</dbReference>
<gene>
    <name evidence="5" type="ORF">J0695_38425</name>
</gene>
<keyword evidence="6" id="KW-1185">Reference proteome</keyword>
<comment type="caution">
    <text evidence="5">The sequence shown here is derived from an EMBL/GenBank/DDBJ whole genome shotgun (WGS) entry which is preliminary data.</text>
</comment>
<accession>A0A939FF79</accession>
<dbReference type="EMBL" id="JAFLRJ010000698">
    <property type="protein sequence ID" value="MBO0517588.1"/>
    <property type="molecule type" value="Genomic_DNA"/>
</dbReference>
<comment type="similarity">
    <text evidence="1">Belongs to the acetyltransferase family.</text>
</comment>
<evidence type="ECO:0000313" key="5">
    <source>
        <dbReference type="EMBL" id="MBO0517588.1"/>
    </source>
</evidence>
<proteinExistence type="inferred from homology"/>